<organism evidence="2 3">
    <name type="scientific">Candidatus Methanocrinis alkalitolerans</name>
    <dbReference type="NCBI Taxonomy" id="3033395"/>
    <lineage>
        <taxon>Archaea</taxon>
        <taxon>Methanobacteriati</taxon>
        <taxon>Methanobacteriota</taxon>
        <taxon>Stenosarchaea group</taxon>
        <taxon>Methanomicrobia</taxon>
        <taxon>Methanotrichales</taxon>
        <taxon>Methanotrichaceae</taxon>
        <taxon>Methanocrinis</taxon>
    </lineage>
</organism>
<gene>
    <name evidence="2" type="ORF">P0O24_03110</name>
</gene>
<keyword evidence="1" id="KW-0812">Transmembrane</keyword>
<evidence type="ECO:0000256" key="1">
    <source>
        <dbReference type="SAM" id="Phobius"/>
    </source>
</evidence>
<dbReference type="Proteomes" id="UP001215956">
    <property type="component" value="Unassembled WGS sequence"/>
</dbReference>
<protein>
    <submittedName>
        <fullName evidence="2">Uncharacterized protein</fullName>
    </submittedName>
</protein>
<proteinExistence type="predicted"/>
<dbReference type="RefSeq" id="WP_316968279.1">
    <property type="nucleotide sequence ID" value="NZ_JARFPL010000007.1"/>
</dbReference>
<keyword evidence="1" id="KW-1133">Transmembrane helix</keyword>
<feature type="transmembrane region" description="Helical" evidence="1">
    <location>
        <begin position="87"/>
        <end position="107"/>
    </location>
</feature>
<name>A0ABT5XD34_9EURY</name>
<feature type="transmembrane region" description="Helical" evidence="1">
    <location>
        <begin position="60"/>
        <end position="81"/>
    </location>
</feature>
<comment type="caution">
    <text evidence="2">The sequence shown here is derived from an EMBL/GenBank/DDBJ whole genome shotgun (WGS) entry which is preliminary data.</text>
</comment>
<keyword evidence="1" id="KW-0472">Membrane</keyword>
<feature type="transmembrane region" description="Helical" evidence="1">
    <location>
        <begin position="33"/>
        <end position="53"/>
    </location>
</feature>
<evidence type="ECO:0000313" key="3">
    <source>
        <dbReference type="Proteomes" id="UP001215956"/>
    </source>
</evidence>
<reference evidence="2 3" key="1">
    <citation type="submission" date="2023-03" db="EMBL/GenBank/DDBJ databases">
        <title>Whole genome sequencing of Methanotrichaceae archaeon M04Ac.</title>
        <authorList>
            <person name="Khomyakova M.A."/>
            <person name="Merkel A.Y."/>
            <person name="Slobodkin A.I."/>
        </authorList>
    </citation>
    <scope>NUCLEOTIDE SEQUENCE [LARGE SCALE GENOMIC DNA]</scope>
    <source>
        <strain evidence="2 3">M04Ac</strain>
    </source>
</reference>
<sequence>MREDEKFQIIWENAQRMPEMEKLMFYELERKKLVAGFLLAAFFFAGAGLIYAGKAVKGTILILADLALLAVFFSLLGFGPYGSAEAVGVAKFVPLPLILALYAYAIWDARRTIEDYNKRLYLTVFDRYPP</sequence>
<keyword evidence="3" id="KW-1185">Reference proteome</keyword>
<dbReference type="EMBL" id="JARFPL010000007">
    <property type="protein sequence ID" value="MDF0592570.1"/>
    <property type="molecule type" value="Genomic_DNA"/>
</dbReference>
<accession>A0ABT5XD34</accession>
<evidence type="ECO:0000313" key="2">
    <source>
        <dbReference type="EMBL" id="MDF0592570.1"/>
    </source>
</evidence>